<reference evidence="1 2" key="1">
    <citation type="journal article" date="2023" name="Nucleic Acids Res.">
        <title>The hologenome of Daphnia magna reveals possible DNA methylation and microbiome-mediated evolution of the host genome.</title>
        <authorList>
            <person name="Chaturvedi A."/>
            <person name="Li X."/>
            <person name="Dhandapani V."/>
            <person name="Marshall H."/>
            <person name="Kissane S."/>
            <person name="Cuenca-Cambronero M."/>
            <person name="Asole G."/>
            <person name="Calvet F."/>
            <person name="Ruiz-Romero M."/>
            <person name="Marangio P."/>
            <person name="Guigo R."/>
            <person name="Rago D."/>
            <person name="Mirbahai L."/>
            <person name="Eastwood N."/>
            <person name="Colbourne J.K."/>
            <person name="Zhou J."/>
            <person name="Mallon E."/>
            <person name="Orsini L."/>
        </authorList>
    </citation>
    <scope>NUCLEOTIDE SEQUENCE [LARGE SCALE GENOMIC DNA]</scope>
    <source>
        <strain evidence="1">LRV0_1</strain>
    </source>
</reference>
<proteinExistence type="predicted"/>
<comment type="caution">
    <text evidence="1">The sequence shown here is derived from an EMBL/GenBank/DDBJ whole genome shotgun (WGS) entry which is preliminary data.</text>
</comment>
<evidence type="ECO:0000313" key="2">
    <source>
        <dbReference type="Proteomes" id="UP001234178"/>
    </source>
</evidence>
<sequence length="102" mass="11970">MINARNKTNDLKNYCTPKLGRPKIAILFYIFQLCVCGSRGKAVQTMKSRKHKNLPAFSRTDKEKKKIRQLIGEKRTFFDGLTPRFFFLMRPSLNEIWIDLMG</sequence>
<dbReference type="Proteomes" id="UP001234178">
    <property type="component" value="Unassembled WGS sequence"/>
</dbReference>
<dbReference type="EMBL" id="JAOYFB010000001">
    <property type="protein sequence ID" value="KAK4004830.1"/>
    <property type="molecule type" value="Genomic_DNA"/>
</dbReference>
<accession>A0ABQ9YW02</accession>
<organism evidence="1 2">
    <name type="scientific">Daphnia magna</name>
    <dbReference type="NCBI Taxonomy" id="35525"/>
    <lineage>
        <taxon>Eukaryota</taxon>
        <taxon>Metazoa</taxon>
        <taxon>Ecdysozoa</taxon>
        <taxon>Arthropoda</taxon>
        <taxon>Crustacea</taxon>
        <taxon>Branchiopoda</taxon>
        <taxon>Diplostraca</taxon>
        <taxon>Cladocera</taxon>
        <taxon>Anomopoda</taxon>
        <taxon>Daphniidae</taxon>
        <taxon>Daphnia</taxon>
    </lineage>
</organism>
<keyword evidence="2" id="KW-1185">Reference proteome</keyword>
<protein>
    <submittedName>
        <fullName evidence="1">Uncharacterized protein</fullName>
    </submittedName>
</protein>
<evidence type="ECO:0000313" key="1">
    <source>
        <dbReference type="EMBL" id="KAK4004830.1"/>
    </source>
</evidence>
<name>A0ABQ9YW02_9CRUS</name>
<gene>
    <name evidence="1" type="ORF">OUZ56_006553</name>
</gene>